<dbReference type="NCBIfam" id="TIGR01479">
    <property type="entry name" value="GMP_PMI"/>
    <property type="match status" value="1"/>
</dbReference>
<protein>
    <recommendedName>
        <fullName evidence="2">mannose-1-phosphate guanylyltransferase</fullName>
        <ecNumber evidence="2">2.7.7.13</ecNumber>
    </recommendedName>
</protein>
<dbReference type="InterPro" id="IPR001538">
    <property type="entry name" value="Man6P_isomerase-2_C"/>
</dbReference>
<keyword evidence="3 12" id="KW-0808">Transferase</keyword>
<dbReference type="InterPro" id="IPR029044">
    <property type="entry name" value="Nucleotide-diphossugar_trans"/>
</dbReference>
<evidence type="ECO:0000256" key="6">
    <source>
        <dbReference type="ARBA" id="ARBA00023134"/>
    </source>
</evidence>
<comment type="similarity">
    <text evidence="1 8">Belongs to the mannose-6-phosphate isomerase type 2 family.</text>
</comment>
<evidence type="ECO:0000259" key="10">
    <source>
        <dbReference type="Pfam" id="PF01050"/>
    </source>
</evidence>
<comment type="catalytic activity">
    <reaction evidence="7">
        <text>alpha-D-mannose 1-phosphate + GTP + H(+) = GDP-alpha-D-mannose + diphosphate</text>
        <dbReference type="Rhea" id="RHEA:15229"/>
        <dbReference type="ChEBI" id="CHEBI:15378"/>
        <dbReference type="ChEBI" id="CHEBI:33019"/>
        <dbReference type="ChEBI" id="CHEBI:37565"/>
        <dbReference type="ChEBI" id="CHEBI:57527"/>
        <dbReference type="ChEBI" id="CHEBI:58409"/>
        <dbReference type="EC" id="2.7.7.13"/>
    </reaction>
</comment>
<dbReference type="SUPFAM" id="SSF51182">
    <property type="entry name" value="RmlC-like cupins"/>
    <property type="match status" value="1"/>
</dbReference>
<dbReference type="Pfam" id="PF22640">
    <property type="entry name" value="ManC_GMP_beta-helix"/>
    <property type="match status" value="1"/>
</dbReference>
<evidence type="ECO:0000256" key="8">
    <source>
        <dbReference type="RuleBase" id="RU004190"/>
    </source>
</evidence>
<keyword evidence="4 12" id="KW-0548">Nucleotidyltransferase</keyword>
<evidence type="ECO:0000256" key="4">
    <source>
        <dbReference type="ARBA" id="ARBA00022695"/>
    </source>
</evidence>
<evidence type="ECO:0000259" key="11">
    <source>
        <dbReference type="Pfam" id="PF22640"/>
    </source>
</evidence>
<dbReference type="FunFam" id="3.90.550.10:FF:000046">
    <property type="entry name" value="Mannose-1-phosphate guanylyltransferase (GDP)"/>
    <property type="match status" value="1"/>
</dbReference>
<dbReference type="InterPro" id="IPR005835">
    <property type="entry name" value="NTP_transferase_dom"/>
</dbReference>
<dbReference type="GO" id="GO:0009298">
    <property type="term" value="P:GDP-mannose biosynthetic process"/>
    <property type="evidence" value="ECO:0007669"/>
    <property type="project" value="TreeGrafter"/>
</dbReference>
<organism evidence="12 13">
    <name type="scientific">Candidatus Nitrospira neomarina</name>
    <dbReference type="NCBI Taxonomy" id="3020899"/>
    <lineage>
        <taxon>Bacteria</taxon>
        <taxon>Pseudomonadati</taxon>
        <taxon>Nitrospirota</taxon>
        <taxon>Nitrospiria</taxon>
        <taxon>Nitrospirales</taxon>
        <taxon>Nitrospiraceae</taxon>
        <taxon>Nitrospira</taxon>
    </lineage>
</organism>
<name>A0AA96JWJ1_9BACT</name>
<dbReference type="RefSeq" id="WP_312746959.1">
    <property type="nucleotide sequence ID" value="NZ_CP116968.1"/>
</dbReference>
<dbReference type="PANTHER" id="PTHR46390:SF1">
    <property type="entry name" value="MANNOSE-1-PHOSPHATE GUANYLYLTRANSFERASE"/>
    <property type="match status" value="1"/>
</dbReference>
<dbReference type="GO" id="GO:0004475">
    <property type="term" value="F:mannose-1-phosphate guanylyltransferase (GTP) activity"/>
    <property type="evidence" value="ECO:0007669"/>
    <property type="project" value="UniProtKB-EC"/>
</dbReference>
<dbReference type="GO" id="GO:0005525">
    <property type="term" value="F:GTP binding"/>
    <property type="evidence" value="ECO:0007669"/>
    <property type="project" value="UniProtKB-KW"/>
</dbReference>
<evidence type="ECO:0000313" key="13">
    <source>
        <dbReference type="Proteomes" id="UP001302494"/>
    </source>
</evidence>
<dbReference type="Proteomes" id="UP001302494">
    <property type="component" value="Chromosome"/>
</dbReference>
<dbReference type="EC" id="2.7.7.13" evidence="2"/>
<evidence type="ECO:0000256" key="1">
    <source>
        <dbReference type="ARBA" id="ARBA00006115"/>
    </source>
</evidence>
<accession>A0AA96JWJ1</accession>
<evidence type="ECO:0000259" key="9">
    <source>
        <dbReference type="Pfam" id="PF00483"/>
    </source>
</evidence>
<dbReference type="InterPro" id="IPR011051">
    <property type="entry name" value="RmlC_Cupin_sf"/>
</dbReference>
<dbReference type="EMBL" id="CP116968">
    <property type="protein sequence ID" value="WNM62892.1"/>
    <property type="molecule type" value="Genomic_DNA"/>
</dbReference>
<dbReference type="Gene3D" id="2.60.120.10">
    <property type="entry name" value="Jelly Rolls"/>
    <property type="match status" value="1"/>
</dbReference>
<dbReference type="InterPro" id="IPR051161">
    <property type="entry name" value="Mannose-6P_isomerase_type2"/>
</dbReference>
<evidence type="ECO:0000313" key="12">
    <source>
        <dbReference type="EMBL" id="WNM62892.1"/>
    </source>
</evidence>
<evidence type="ECO:0000256" key="2">
    <source>
        <dbReference type="ARBA" id="ARBA00012387"/>
    </source>
</evidence>
<dbReference type="InterPro" id="IPR049577">
    <property type="entry name" value="GMPP_N"/>
</dbReference>
<dbReference type="AlphaFoldDB" id="A0AA96JWJ1"/>
<dbReference type="PANTHER" id="PTHR46390">
    <property type="entry name" value="MANNOSE-1-PHOSPHATE GUANYLYLTRANSFERASE"/>
    <property type="match status" value="1"/>
</dbReference>
<dbReference type="CDD" id="cd02509">
    <property type="entry name" value="GDP-M1P_Guanylyltransferase"/>
    <property type="match status" value="1"/>
</dbReference>
<reference evidence="12 13" key="1">
    <citation type="submission" date="2023-01" db="EMBL/GenBank/DDBJ databases">
        <title>Cultivation and genomic characterization of new, ubiquitous marine nitrite-oxidizing bacteria from the Nitrospirales.</title>
        <authorList>
            <person name="Mueller A.J."/>
            <person name="Daebeler A."/>
            <person name="Herbold C.W."/>
            <person name="Kirkegaard R.H."/>
            <person name="Daims H."/>
        </authorList>
    </citation>
    <scope>NUCLEOTIDE SEQUENCE [LARGE SCALE GENOMIC DNA]</scope>
    <source>
        <strain evidence="12 13">DK</strain>
    </source>
</reference>
<dbReference type="Pfam" id="PF00483">
    <property type="entry name" value="NTP_transferase"/>
    <property type="match status" value="1"/>
</dbReference>
<dbReference type="InterPro" id="IPR006375">
    <property type="entry name" value="Man1P_GuaTrfase/Man6P_Isoase"/>
</dbReference>
<gene>
    <name evidence="12" type="ORF">PQG83_03830</name>
</gene>
<dbReference type="SUPFAM" id="SSF53448">
    <property type="entry name" value="Nucleotide-diphospho-sugar transferases"/>
    <property type="match status" value="1"/>
</dbReference>
<dbReference type="InterPro" id="IPR014710">
    <property type="entry name" value="RmlC-like_jellyroll"/>
</dbReference>
<dbReference type="FunFam" id="2.60.120.10:FF:000032">
    <property type="entry name" value="Mannose-1-phosphate guanylyltransferase/mannose-6-phosphate isomerase"/>
    <property type="match status" value="1"/>
</dbReference>
<dbReference type="CDD" id="cd02213">
    <property type="entry name" value="cupin_PMI_typeII_C"/>
    <property type="match status" value="1"/>
</dbReference>
<dbReference type="Pfam" id="PF01050">
    <property type="entry name" value="MannoseP_isomer"/>
    <property type="match status" value="1"/>
</dbReference>
<proteinExistence type="inferred from homology"/>
<keyword evidence="13" id="KW-1185">Reference proteome</keyword>
<evidence type="ECO:0000256" key="3">
    <source>
        <dbReference type="ARBA" id="ARBA00022679"/>
    </source>
</evidence>
<sequence>MNPHVYGVILAGGSGTRFWPLSRERFPKQLLRILGEGTLLQQTFERLLQNIPANRMAIVTNAVQAESIKLQLNQWKDDIAGNVILEPEGRNTAPAIALAALQLIHQDPEAVMVVVPADHVVKASKKFMRAVQFASELAMGGHLVTFGIQPTRPETGYGYIQPLRRMRVGAKGPFIGYSVARFVEKPNLPTAKRYFRSGNYFWNSGIFVWKASQILSELAFHQPALSKLLNGLQDKMGSEDFPSHLRKVYAKVESLSIDNAVMEHSSRSVVIPIDFGWSDVGSWSSLEEVVPLDKDGNVRNGNIIDLGSRDSVLFADRRVVATIGLDNMVVVDTPDATLVCPKDRAQDVKAIVNLLKRQGAPEHLEHRTVHRPWGSYTVMEEGKGYKVKRIEVAPGKRLSLQLHHQRSEHWVVIAGTARVTRGEEVYDLQAGMSTGIAKETPHRLENPGQIPLEIIEIQNGPYLGEDDIVRLQDDFGRLRPSR</sequence>
<keyword evidence="5" id="KW-0547">Nucleotide-binding</keyword>
<dbReference type="GO" id="GO:0000271">
    <property type="term" value="P:polysaccharide biosynthetic process"/>
    <property type="evidence" value="ECO:0007669"/>
    <property type="project" value="InterPro"/>
</dbReference>
<evidence type="ECO:0000256" key="5">
    <source>
        <dbReference type="ARBA" id="ARBA00022741"/>
    </source>
</evidence>
<feature type="domain" description="Mannose-6-phosphate isomerase type II C-terminal" evidence="10">
    <location>
        <begin position="361"/>
        <end position="473"/>
    </location>
</feature>
<dbReference type="KEGG" id="nneo:PQG83_03830"/>
<dbReference type="Gene3D" id="3.90.550.10">
    <property type="entry name" value="Spore Coat Polysaccharide Biosynthesis Protein SpsA, Chain A"/>
    <property type="match status" value="1"/>
</dbReference>
<dbReference type="GO" id="GO:0016853">
    <property type="term" value="F:isomerase activity"/>
    <property type="evidence" value="ECO:0007669"/>
    <property type="project" value="UniProtKB-KW"/>
</dbReference>
<dbReference type="InterPro" id="IPR054566">
    <property type="entry name" value="ManC/GMP-like_b-helix"/>
</dbReference>
<feature type="domain" description="MannoseP isomerase/GMP-like beta-helix" evidence="11">
    <location>
        <begin position="301"/>
        <end position="354"/>
    </location>
</feature>
<keyword evidence="6" id="KW-0342">GTP-binding</keyword>
<feature type="domain" description="Nucleotidyl transferase" evidence="9">
    <location>
        <begin position="7"/>
        <end position="291"/>
    </location>
</feature>
<evidence type="ECO:0000256" key="7">
    <source>
        <dbReference type="ARBA" id="ARBA00047343"/>
    </source>
</evidence>
<keyword evidence="12" id="KW-0413">Isomerase</keyword>